<evidence type="ECO:0000256" key="3">
    <source>
        <dbReference type="PROSITE-ProRule" id="PRU10007"/>
    </source>
</evidence>
<dbReference type="OrthoDB" id="9812625at2"/>
<proteinExistence type="inferred from homology"/>
<dbReference type="InterPro" id="IPR016162">
    <property type="entry name" value="Ald_DH_N"/>
</dbReference>
<evidence type="ECO:0000259" key="5">
    <source>
        <dbReference type="Pfam" id="PF00171"/>
    </source>
</evidence>
<dbReference type="InterPro" id="IPR016161">
    <property type="entry name" value="Ald_DH/histidinol_DH"/>
</dbReference>
<name>W1N847_9GAMM</name>
<dbReference type="Gene3D" id="3.40.309.10">
    <property type="entry name" value="Aldehyde Dehydrogenase, Chain A, domain 2"/>
    <property type="match status" value="1"/>
</dbReference>
<dbReference type="PROSITE" id="PS00687">
    <property type="entry name" value="ALDEHYDE_DEHYDR_GLU"/>
    <property type="match status" value="1"/>
</dbReference>
<organism evidence="6 7">
    <name type="scientific">Halomonas huangheensis</name>
    <dbReference type="NCBI Taxonomy" id="1178482"/>
    <lineage>
        <taxon>Bacteria</taxon>
        <taxon>Pseudomonadati</taxon>
        <taxon>Pseudomonadota</taxon>
        <taxon>Gammaproteobacteria</taxon>
        <taxon>Oceanospirillales</taxon>
        <taxon>Halomonadaceae</taxon>
        <taxon>Halomonas</taxon>
    </lineage>
</organism>
<feature type="active site" evidence="3">
    <location>
        <position position="255"/>
    </location>
</feature>
<gene>
    <name evidence="6" type="ORF">BJB45_11005</name>
</gene>
<dbReference type="Proteomes" id="UP000019113">
    <property type="component" value="Unassembled WGS sequence"/>
</dbReference>
<dbReference type="EMBL" id="AVBC01000020">
    <property type="protein sequence ID" value="ERL51684.1"/>
    <property type="molecule type" value="Genomic_DNA"/>
</dbReference>
<dbReference type="AlphaFoldDB" id="W1N847"/>
<comment type="caution">
    <text evidence="6">The sequence shown here is derived from an EMBL/GenBank/DDBJ whole genome shotgun (WGS) entry which is preliminary data.</text>
</comment>
<evidence type="ECO:0000256" key="4">
    <source>
        <dbReference type="RuleBase" id="RU003345"/>
    </source>
</evidence>
<comment type="similarity">
    <text evidence="1 4">Belongs to the aldehyde dehydrogenase family.</text>
</comment>
<dbReference type="PATRIC" id="fig|1178482.3.peg.1361"/>
<reference evidence="6 7" key="1">
    <citation type="submission" date="2013-08" db="EMBL/GenBank/DDBJ databases">
        <title>draft genome of Halomonas huanghegensis, strain BJGMM-B45T.</title>
        <authorList>
            <person name="Miao C."/>
            <person name="Wan Y."/>
            <person name="Jin W."/>
        </authorList>
    </citation>
    <scope>NUCLEOTIDE SEQUENCE [LARGE SCALE GENOMIC DNA]</scope>
    <source>
        <strain evidence="6 7">BJGMM-B45</strain>
    </source>
</reference>
<dbReference type="InterPro" id="IPR015590">
    <property type="entry name" value="Aldehyde_DH_dom"/>
</dbReference>
<keyword evidence="2 4" id="KW-0560">Oxidoreductase</keyword>
<dbReference type="PANTHER" id="PTHR11699">
    <property type="entry name" value="ALDEHYDE DEHYDROGENASE-RELATED"/>
    <property type="match status" value="1"/>
</dbReference>
<dbReference type="RefSeq" id="WP_021818320.1">
    <property type="nucleotide sequence ID" value="NZ_AVBC01000020.1"/>
</dbReference>
<accession>W1N847</accession>
<evidence type="ECO:0000256" key="2">
    <source>
        <dbReference type="ARBA" id="ARBA00023002"/>
    </source>
</evidence>
<dbReference type="InterPro" id="IPR016163">
    <property type="entry name" value="Ald_DH_C"/>
</dbReference>
<evidence type="ECO:0000256" key="1">
    <source>
        <dbReference type="ARBA" id="ARBA00009986"/>
    </source>
</evidence>
<dbReference type="Pfam" id="PF00171">
    <property type="entry name" value="Aldedh"/>
    <property type="match status" value="1"/>
</dbReference>
<dbReference type="GO" id="GO:0016620">
    <property type="term" value="F:oxidoreductase activity, acting on the aldehyde or oxo group of donors, NAD or NADP as acceptor"/>
    <property type="evidence" value="ECO:0007669"/>
    <property type="project" value="InterPro"/>
</dbReference>
<evidence type="ECO:0000313" key="7">
    <source>
        <dbReference type="Proteomes" id="UP000019113"/>
    </source>
</evidence>
<dbReference type="Gene3D" id="3.40.605.10">
    <property type="entry name" value="Aldehyde Dehydrogenase, Chain A, domain 1"/>
    <property type="match status" value="1"/>
</dbReference>
<feature type="domain" description="Aldehyde dehydrogenase" evidence="5">
    <location>
        <begin position="18"/>
        <end position="481"/>
    </location>
</feature>
<sequence length="486" mass="51386">MSELPVTPQSGALIGDRWRETAETLEVLRPSSGQVIARIARCSGEEIDAAVAAARAAFSGELGNWSRFSARCRGEWLYAFADAIDADADNLAALECADTGKPISQARGDIAACARYFRFYAGAADKLHGETIPYESEYAVMTLREPWGVCAQIIPWNYPAQIFGRCVAAALAAGNTCVLKPAEDACLSVLRLAELAVRSGLPEGALNVVPGLGREAGALLAAHSDIDHLSFTGSPQTGTLVAQSCAEHHVPVTMELGGKSPQLVFADADMDAALDAVVRGIIQNAGQTCSAGSRLLVEASVYSTVVERLQQRFEALRCDAGERDPDCGALINARQRDKVKALIDAAVADGIEVAARGQLAESAPEDGCFVVPHLLTQIPEGHVVSREELFGPVLAVQSFADEADAIRLANATDFGLCAGVWTRDGGRQLRLARAIRSGQVFVNNYGAAGGVELPFGGVGRSGHGREKGFEGLKSYTRLKTVAIRHG</sequence>
<dbReference type="KEGG" id="hhu:AR456_16045"/>
<keyword evidence="7" id="KW-1185">Reference proteome</keyword>
<dbReference type="SUPFAM" id="SSF53720">
    <property type="entry name" value="ALDH-like"/>
    <property type="match status" value="1"/>
</dbReference>
<protein>
    <submittedName>
        <fullName evidence="6">Aldehyde dehydrogenase</fullName>
    </submittedName>
</protein>
<dbReference type="InterPro" id="IPR029510">
    <property type="entry name" value="Ald_DH_CS_GLU"/>
</dbReference>
<evidence type="ECO:0000313" key="6">
    <source>
        <dbReference type="EMBL" id="ERL51684.1"/>
    </source>
</evidence>
<dbReference type="STRING" id="1178482.AR456_16045"/>
<dbReference type="eggNOG" id="COG1012">
    <property type="taxonomic scope" value="Bacteria"/>
</dbReference>
<dbReference type="FunFam" id="3.40.605.10:FF:000007">
    <property type="entry name" value="NAD/NADP-dependent betaine aldehyde dehydrogenase"/>
    <property type="match status" value="1"/>
</dbReference>